<dbReference type="Pfam" id="PF07907">
    <property type="entry name" value="YibE_F"/>
    <property type="match status" value="1"/>
</dbReference>
<dbReference type="AlphaFoldDB" id="A0AAQ2ZET4"/>
<name>A0AAQ2ZET4_OENOE</name>
<keyword evidence="1" id="KW-0472">Membrane</keyword>
<dbReference type="RefSeq" id="WP_243114825.1">
    <property type="nucleotide sequence ID" value="NZ_LR031358.1"/>
</dbReference>
<evidence type="ECO:0008006" key="4">
    <source>
        <dbReference type="Google" id="ProtNLM"/>
    </source>
</evidence>
<feature type="transmembrane region" description="Helical" evidence="1">
    <location>
        <begin position="155"/>
        <end position="172"/>
    </location>
</feature>
<feature type="transmembrane region" description="Helical" evidence="1">
    <location>
        <begin position="184"/>
        <end position="204"/>
    </location>
</feature>
<evidence type="ECO:0000313" key="3">
    <source>
        <dbReference type="Proteomes" id="UP000294726"/>
    </source>
</evidence>
<feature type="transmembrane region" description="Helical" evidence="1">
    <location>
        <begin position="270"/>
        <end position="296"/>
    </location>
</feature>
<dbReference type="Proteomes" id="UP000294726">
    <property type="component" value="Chromosome"/>
</dbReference>
<reference evidence="2 3" key="1">
    <citation type="submission" date="2018-08" db="EMBL/GenBank/DDBJ databases">
        <authorList>
            <person name="Lorentzen P. G. S. M."/>
        </authorList>
    </citation>
    <scope>NUCLEOTIDE SEQUENCE [LARGE SCALE GENOMIC DNA]</scope>
    <source>
        <strain evidence="2 3">CRBO_1381</strain>
    </source>
</reference>
<protein>
    <recommendedName>
        <fullName evidence="4">YibE/F family protein</fullName>
    </recommendedName>
</protein>
<keyword evidence="1" id="KW-0812">Transmembrane</keyword>
<feature type="transmembrane region" description="Helical" evidence="1">
    <location>
        <begin position="308"/>
        <end position="334"/>
    </location>
</feature>
<organism evidence="2 3">
    <name type="scientific">Oenococcus oeni</name>
    <name type="common">Leuconostoc oenos</name>
    <dbReference type="NCBI Taxonomy" id="1247"/>
    <lineage>
        <taxon>Bacteria</taxon>
        <taxon>Bacillati</taxon>
        <taxon>Bacillota</taxon>
        <taxon>Bacilli</taxon>
        <taxon>Lactobacillales</taxon>
        <taxon>Lactobacillaceae</taxon>
        <taxon>Oenococcus</taxon>
    </lineage>
</organism>
<gene>
    <name evidence="2" type="ORF">OENI_1872</name>
</gene>
<accession>A0AAQ2ZET4</accession>
<dbReference type="PANTHER" id="PTHR41771:SF1">
    <property type="entry name" value="MEMBRANE PROTEIN"/>
    <property type="match status" value="1"/>
</dbReference>
<dbReference type="EMBL" id="LR031358">
    <property type="protein sequence ID" value="VDB99325.1"/>
    <property type="molecule type" value="Genomic_DNA"/>
</dbReference>
<evidence type="ECO:0000313" key="2">
    <source>
        <dbReference type="EMBL" id="VDB99325.1"/>
    </source>
</evidence>
<evidence type="ECO:0000256" key="1">
    <source>
        <dbReference type="SAM" id="Phobius"/>
    </source>
</evidence>
<feature type="transmembrane region" description="Helical" evidence="1">
    <location>
        <begin position="104"/>
        <end position="122"/>
    </location>
</feature>
<dbReference type="PANTHER" id="PTHR41771">
    <property type="entry name" value="MEMBRANE PROTEIN-RELATED"/>
    <property type="match status" value="1"/>
</dbReference>
<dbReference type="InterPro" id="IPR012507">
    <property type="entry name" value="YibE_F"/>
</dbReference>
<feature type="transmembrane region" description="Helical" evidence="1">
    <location>
        <begin position="129"/>
        <end position="149"/>
    </location>
</feature>
<sequence length="349" mass="39130">MKNKSRFLLIIGVSVFLLFVNFSARDYNLYSKPIAKVVKINHKKSGAEKIRVKYLNSKKRATGISLKVSENKSYSNKNYYVPGNIVFVTKEAGGYELQPKNDQIWLFFFSITIFVSLFLPYASSIRSILPFFVNGSLLVLMVVVCSAYPSLSLSFASSIMTLFFIFISLFFIDGINQKFLSDFSVSIVTILISLSLIFFTIISTNEKGLFLQSISFLSRPVSEILYSQILLGVSAGVIETSTTISTYIFSEKEFSKEHLFRQEGITNVAYKTISTMSVTLFISYAVMSVPSLVLYLENNNSINYSVSVNLSIAITETISSILAMLLTVPITIYFHAKFGLNKEIGRPNL</sequence>
<keyword evidence="1" id="KW-1133">Transmembrane helix</keyword>
<proteinExistence type="predicted"/>